<dbReference type="Gene3D" id="2.160.20.80">
    <property type="entry name" value="E3 ubiquitin-protein ligase SopA"/>
    <property type="match status" value="3"/>
</dbReference>
<gene>
    <name evidence="4" type="ORF">ACERLL_05360</name>
</gene>
<sequence>MRFVKSLRASLLKSNLLWQDRTFLTVSALWPFDLCGDRPLLETDFLPAMAGADDGAYLPVDTGYPKPQGEFLVMGSCHPPGGKAVQCRAEAEVAGVRKVVEVWGDRFRRGGGLEGPAPFREMPLGYTHAYGGEGFADNPVGKGAAEVYGGEGERHLPLPNLLAVQESAPGATGATPVAFGQTGVDWESRRKLAGTYDSTYIEKWMPGFPPDLDWSYFMQAARDQWLPGYFQGAERIRLVNMHPERGELRTALPGIRARIFVLRERGNGEELVELPARLDTVLLFPDREMGVVVHRGLLEGVERDEDDVLGILVAHEADSEPRRSKAHYREFYRGVSDPEQSFRYQLDTGPLIPEGFATEFEVLQERQPDTDESALTGNLQALGDRKREEVEQQVKEAEARAEDRLAASPDAPRVRIQGVHGQTEEAAEQVSPLSEGKVQEILDRALPKKADGSGAVDPARLDLAALDELMELGQQVADDQLEGAVQKLEAQKEEIRSRLPAQEQEAPLARIERQIRLLRGEEAAPLPRFGHVREQYDAQREQLRIRIHNLHALGLGAEELVKAKEHLDALEEELRKALDAAIGGYRQSAHHQSAASSPHPGEEAAIVERLKRNLAAGIQPAGGDFAFTDLSGCALTGADFSGAFLEHADLRGADLRGARLDRAILVFANLEGANLEGAGLREANLGGACLDRANLTGCDATGALLPRASLVEATLRNAVLKEPAEPMREVVLRGADFTGADLAGGVFQELDFAAVNLTEANLAGCQFLQCGLAGTRFDRATLEGANFLQASGEGASFHGAALANGRFLGGCALPGADFSGAGCSMGGFREADLTGADFGEALLDQADFGGARLEGARLDRARLRQAMLHRANLDRCSARGADFMEAWLQEATLRGTDLSGASLYGANLYYITMGATETAGANLAGTILQDWVPDQ</sequence>
<dbReference type="InterPro" id="IPR018683">
    <property type="entry name" value="DUF2169"/>
</dbReference>
<evidence type="ECO:0000313" key="4">
    <source>
        <dbReference type="EMBL" id="MFA9460250.1"/>
    </source>
</evidence>
<organism evidence="4 5">
    <name type="scientific">Thiohalorhabdus methylotrophus</name>
    <dbReference type="NCBI Taxonomy" id="3242694"/>
    <lineage>
        <taxon>Bacteria</taxon>
        <taxon>Pseudomonadati</taxon>
        <taxon>Pseudomonadota</taxon>
        <taxon>Gammaproteobacteria</taxon>
        <taxon>Thiohalorhabdales</taxon>
        <taxon>Thiohalorhabdaceae</taxon>
        <taxon>Thiohalorhabdus</taxon>
    </lineage>
</organism>
<dbReference type="EMBL" id="JBGUAW010000003">
    <property type="protein sequence ID" value="MFA9460250.1"/>
    <property type="molecule type" value="Genomic_DNA"/>
</dbReference>
<protein>
    <submittedName>
        <fullName evidence="4">DUF2169 domain-containing protein</fullName>
    </submittedName>
</protein>
<feature type="domain" description="DUF2169" evidence="3">
    <location>
        <begin position="57"/>
        <end position="295"/>
    </location>
</feature>
<dbReference type="Pfam" id="PF09937">
    <property type="entry name" value="DUF2169"/>
    <property type="match status" value="1"/>
</dbReference>
<feature type="coiled-coil region" evidence="1">
    <location>
        <begin position="474"/>
        <end position="505"/>
    </location>
</feature>
<evidence type="ECO:0000313" key="5">
    <source>
        <dbReference type="Proteomes" id="UP001575181"/>
    </source>
</evidence>
<dbReference type="RefSeq" id="WP_373655034.1">
    <property type="nucleotide sequence ID" value="NZ_JBGUAW010000003.1"/>
</dbReference>
<evidence type="ECO:0000256" key="2">
    <source>
        <dbReference type="SAM" id="MobiDB-lite"/>
    </source>
</evidence>
<dbReference type="InterPro" id="IPR001646">
    <property type="entry name" value="5peptide_repeat"/>
</dbReference>
<comment type="caution">
    <text evidence="4">The sequence shown here is derived from an EMBL/GenBank/DDBJ whole genome shotgun (WGS) entry which is preliminary data.</text>
</comment>
<proteinExistence type="predicted"/>
<dbReference type="PANTHER" id="PTHR14136:SF17">
    <property type="entry name" value="BTB_POZ DOMAIN-CONTAINING PROTEIN KCTD9"/>
    <property type="match status" value="1"/>
</dbReference>
<keyword evidence="5" id="KW-1185">Reference proteome</keyword>
<accession>A0ABV4TVX3</accession>
<feature type="coiled-coil region" evidence="1">
    <location>
        <begin position="533"/>
        <end position="580"/>
    </location>
</feature>
<keyword evidence="1" id="KW-0175">Coiled coil</keyword>
<dbReference type="SUPFAM" id="SSF141571">
    <property type="entry name" value="Pentapeptide repeat-like"/>
    <property type="match status" value="2"/>
</dbReference>
<reference evidence="4 5" key="1">
    <citation type="submission" date="2024-08" db="EMBL/GenBank/DDBJ databases">
        <title>Whole-genome sequencing of halo(alkali)philic microorganisms from hypersaline lakes.</title>
        <authorList>
            <person name="Sorokin D.Y."/>
            <person name="Merkel A.Y."/>
            <person name="Messina E."/>
            <person name="Yakimov M."/>
        </authorList>
    </citation>
    <scope>NUCLEOTIDE SEQUENCE [LARGE SCALE GENOMIC DNA]</scope>
    <source>
        <strain evidence="4 5">Cl-TMA</strain>
    </source>
</reference>
<dbReference type="Proteomes" id="UP001575181">
    <property type="component" value="Unassembled WGS sequence"/>
</dbReference>
<dbReference type="PANTHER" id="PTHR14136">
    <property type="entry name" value="BTB_POZ DOMAIN-CONTAINING PROTEIN KCTD9"/>
    <property type="match status" value="1"/>
</dbReference>
<dbReference type="Pfam" id="PF00805">
    <property type="entry name" value="Pentapeptide"/>
    <property type="match status" value="5"/>
</dbReference>
<evidence type="ECO:0000259" key="3">
    <source>
        <dbReference type="Pfam" id="PF09937"/>
    </source>
</evidence>
<dbReference type="InterPro" id="IPR051082">
    <property type="entry name" value="Pentapeptide-BTB/POZ_domain"/>
</dbReference>
<name>A0ABV4TVX3_9GAMM</name>
<evidence type="ECO:0000256" key="1">
    <source>
        <dbReference type="SAM" id="Coils"/>
    </source>
</evidence>
<feature type="region of interest" description="Disordered" evidence="2">
    <location>
        <begin position="366"/>
        <end position="387"/>
    </location>
</feature>